<feature type="transmembrane region" description="Helical" evidence="2">
    <location>
        <begin position="132"/>
        <end position="151"/>
    </location>
</feature>
<feature type="compositionally biased region" description="Low complexity" evidence="1">
    <location>
        <begin position="405"/>
        <end position="418"/>
    </location>
</feature>
<dbReference type="GeneID" id="54585595"/>
<dbReference type="OrthoDB" id="4524805at2759"/>
<proteinExistence type="predicted"/>
<dbReference type="EMBL" id="ML987204">
    <property type="protein sequence ID" value="KAF2243623.1"/>
    <property type="molecule type" value="Genomic_DNA"/>
</dbReference>
<protein>
    <submittedName>
        <fullName evidence="3">Uncharacterized protein</fullName>
    </submittedName>
</protein>
<dbReference type="Proteomes" id="UP000800094">
    <property type="component" value="Unassembled WGS sequence"/>
</dbReference>
<feature type="region of interest" description="Disordered" evidence="1">
    <location>
        <begin position="498"/>
        <end position="522"/>
    </location>
</feature>
<evidence type="ECO:0000313" key="4">
    <source>
        <dbReference type="Proteomes" id="UP000800094"/>
    </source>
</evidence>
<reference evidence="3" key="1">
    <citation type="journal article" date="2020" name="Stud. Mycol.">
        <title>101 Dothideomycetes genomes: a test case for predicting lifestyles and emergence of pathogens.</title>
        <authorList>
            <person name="Haridas S."/>
            <person name="Albert R."/>
            <person name="Binder M."/>
            <person name="Bloem J."/>
            <person name="Labutti K."/>
            <person name="Salamov A."/>
            <person name="Andreopoulos B."/>
            <person name="Baker S."/>
            <person name="Barry K."/>
            <person name="Bills G."/>
            <person name="Bluhm B."/>
            <person name="Cannon C."/>
            <person name="Castanera R."/>
            <person name="Culley D."/>
            <person name="Daum C."/>
            <person name="Ezra D."/>
            <person name="Gonzalez J."/>
            <person name="Henrissat B."/>
            <person name="Kuo A."/>
            <person name="Liang C."/>
            <person name="Lipzen A."/>
            <person name="Lutzoni F."/>
            <person name="Magnuson J."/>
            <person name="Mondo S."/>
            <person name="Nolan M."/>
            <person name="Ohm R."/>
            <person name="Pangilinan J."/>
            <person name="Park H.-J."/>
            <person name="Ramirez L."/>
            <person name="Alfaro M."/>
            <person name="Sun H."/>
            <person name="Tritt A."/>
            <person name="Yoshinaga Y."/>
            <person name="Zwiers L.-H."/>
            <person name="Turgeon B."/>
            <person name="Goodwin S."/>
            <person name="Spatafora J."/>
            <person name="Crous P."/>
            <person name="Grigoriev I."/>
        </authorList>
    </citation>
    <scope>NUCLEOTIDE SEQUENCE</scope>
    <source>
        <strain evidence="3">CBS 122368</strain>
    </source>
</reference>
<gene>
    <name evidence="3" type="ORF">BU26DRAFT_554498</name>
</gene>
<evidence type="ECO:0000313" key="3">
    <source>
        <dbReference type="EMBL" id="KAF2243623.1"/>
    </source>
</evidence>
<keyword evidence="2" id="KW-1133">Transmembrane helix</keyword>
<accession>A0A6A6I144</accession>
<keyword evidence="2" id="KW-0812">Transmembrane</keyword>
<feature type="compositionally biased region" description="Low complexity" evidence="1">
    <location>
        <begin position="207"/>
        <end position="218"/>
    </location>
</feature>
<keyword evidence="4" id="KW-1185">Reference proteome</keyword>
<organism evidence="3 4">
    <name type="scientific">Trematosphaeria pertusa</name>
    <dbReference type="NCBI Taxonomy" id="390896"/>
    <lineage>
        <taxon>Eukaryota</taxon>
        <taxon>Fungi</taxon>
        <taxon>Dikarya</taxon>
        <taxon>Ascomycota</taxon>
        <taxon>Pezizomycotina</taxon>
        <taxon>Dothideomycetes</taxon>
        <taxon>Pleosporomycetidae</taxon>
        <taxon>Pleosporales</taxon>
        <taxon>Massarineae</taxon>
        <taxon>Trematosphaeriaceae</taxon>
        <taxon>Trematosphaeria</taxon>
    </lineage>
</organism>
<feature type="region of interest" description="Disordered" evidence="1">
    <location>
        <begin position="245"/>
        <end position="446"/>
    </location>
</feature>
<evidence type="ECO:0000256" key="2">
    <source>
        <dbReference type="SAM" id="Phobius"/>
    </source>
</evidence>
<evidence type="ECO:0000256" key="1">
    <source>
        <dbReference type="SAM" id="MobiDB-lite"/>
    </source>
</evidence>
<feature type="compositionally biased region" description="Basic and acidic residues" evidence="1">
    <location>
        <begin position="261"/>
        <end position="276"/>
    </location>
</feature>
<keyword evidence="2" id="KW-0472">Membrane</keyword>
<dbReference type="RefSeq" id="XP_033678627.1">
    <property type="nucleotide sequence ID" value="XM_033832265.1"/>
</dbReference>
<feature type="compositionally biased region" description="Polar residues" evidence="1">
    <location>
        <begin position="419"/>
        <end position="430"/>
    </location>
</feature>
<feature type="region of interest" description="Disordered" evidence="1">
    <location>
        <begin position="171"/>
        <end position="219"/>
    </location>
</feature>
<dbReference type="AlphaFoldDB" id="A0A6A6I144"/>
<name>A0A6A6I144_9PLEO</name>
<sequence>MRADRPSPAGVHCARPAHWTEDADPQGPLQAIHAHGRWRRSRVWACFFGLAGGGRRKHVSRARFGSCWTAIALATTASAVSNAKIWSQCLEIRVAFSNNVCAAPFLHRRAGPFDREFAPEPNRDQLPGQICGLVGGYVLTVLIWGILLLTVGRRMRRKTENSPRTLELELVTKQRPSLKSPTSPGSAKSWMKKTFKRDKPTDSAIGSPQSPTVQSPSSFDHKVLEADKERAQAEMERLYAAVMDHDRKKSYSQVSTEEAELTERRPSAINTSRDRASSNPGSPVKAIYPPGYQHNGPPTAPLPRERPSSPRSILSKKSHHSNTSSSSKTRFNLKNLRISGPIQKYPGENPHDEARTPLSPRFYNPGAPPSPPTQQHSPTTPRDGDEDYERLDEVQPLPRPAPQRAGSSTHSPTSASHPQPTKSATSSASSLPLRGFQEPLKSPDLRTTVLDRRVDKLSMTTPKTGVPYTPYSPYMPFTPVTPVTPHLVTKKERKMMNKMGGRKRQGGDDIVQSPKEIFGDAW</sequence>
<feature type="compositionally biased region" description="Polar residues" evidence="1">
    <location>
        <begin position="174"/>
        <end position="186"/>
    </location>
</feature>